<dbReference type="InParanoid" id="A0A0H2RFQ4"/>
<keyword evidence="4" id="KW-1185">Reference proteome</keyword>
<feature type="region of interest" description="Disordered" evidence="1">
    <location>
        <begin position="653"/>
        <end position="676"/>
    </location>
</feature>
<accession>A0A0H2RFQ4</accession>
<dbReference type="STRING" id="27342.A0A0H2RFQ4"/>
<evidence type="ECO:0000256" key="1">
    <source>
        <dbReference type="SAM" id="MobiDB-lite"/>
    </source>
</evidence>
<dbReference type="PANTHER" id="PTHR38248:SF2">
    <property type="entry name" value="FUNK1 11"/>
    <property type="match status" value="1"/>
</dbReference>
<dbReference type="GO" id="GO:0004672">
    <property type="term" value="F:protein kinase activity"/>
    <property type="evidence" value="ECO:0007669"/>
    <property type="project" value="InterPro"/>
</dbReference>
<organism evidence="3 4">
    <name type="scientific">Schizopora paradoxa</name>
    <dbReference type="NCBI Taxonomy" id="27342"/>
    <lineage>
        <taxon>Eukaryota</taxon>
        <taxon>Fungi</taxon>
        <taxon>Dikarya</taxon>
        <taxon>Basidiomycota</taxon>
        <taxon>Agaricomycotina</taxon>
        <taxon>Agaricomycetes</taxon>
        <taxon>Hymenochaetales</taxon>
        <taxon>Schizoporaceae</taxon>
        <taxon>Schizopora</taxon>
    </lineage>
</organism>
<dbReference type="PANTHER" id="PTHR38248">
    <property type="entry name" value="FUNK1 6"/>
    <property type="match status" value="1"/>
</dbReference>
<dbReference type="InterPro" id="IPR040976">
    <property type="entry name" value="Pkinase_fungal"/>
</dbReference>
<dbReference type="PROSITE" id="PS50011">
    <property type="entry name" value="PROTEIN_KINASE_DOM"/>
    <property type="match status" value="1"/>
</dbReference>
<feature type="domain" description="Protein kinase" evidence="2">
    <location>
        <begin position="216"/>
        <end position="587"/>
    </location>
</feature>
<gene>
    <name evidence="3" type="ORF">SCHPADRAFT_999386</name>
</gene>
<dbReference type="AlphaFoldDB" id="A0A0H2RFQ4"/>
<dbReference type="SUPFAM" id="SSF56112">
    <property type="entry name" value="Protein kinase-like (PK-like)"/>
    <property type="match status" value="1"/>
</dbReference>
<name>A0A0H2RFQ4_9AGAM</name>
<protein>
    <recommendedName>
        <fullName evidence="2">Protein kinase domain-containing protein</fullName>
    </recommendedName>
</protein>
<dbReference type="EMBL" id="KQ086019">
    <property type="protein sequence ID" value="KLO10695.1"/>
    <property type="molecule type" value="Genomic_DNA"/>
</dbReference>
<evidence type="ECO:0000259" key="2">
    <source>
        <dbReference type="PROSITE" id="PS50011"/>
    </source>
</evidence>
<sequence length="676" mass="77857">MTETRIEGLVSLVDTVFPDAVLELTSEEIEEILQINTLRRDGEWVSWPRKNATISELEMANFISLIREEVKTRFLPNANSRYCSSMFYDHPVPDPTSKTTSRLMPDIVFTMDHFKEEERHTVEWIDFVMVLELVSSEMLDKEISRCPSYCERMFDRQPVPRFVPATLIAESHIILIIFDRSGKVSSEKISVHNNHQKFLRLIFGFLFASLEHLGYETTVDDIGDGRLCMKAGGIEYRVKGVFRDPGVEGRGTVCFHGVSQVDRSEVVIKNSWVDVRNEQTEIDILNQLNERNEKDLCTPDGVRVIPQIVSHEVLKTKRPGAVPGEWIDVGATTALFRHELVEWDGNEPKWARISSDKSRKSKVEVRKLCRIVMKPFGQKLDTFPSKKVLVRAFGDIVHAIRVLHESGIVHRDISFRNILLYEHEGVLRGVLIDYDYAVSFERAASIAKRTGTLPFLSLDQLRETPLFPHNYFHDLESLFYVMIWTFTFYSGPNSQKRRFSKIQNRYHQMAVAKWNCEVVDGNLSALYSLKLGCVARLSFWDTLDQFDPYFTDPDLSRCMWAIRDLIIDPEMDYRRNFESFLKTKAKLDDRFDLEETSPEKMLLIMEEYNRIPINMRPPSVVFGSLLAILEETASLFQVEEAVEDGEKGVDTEVAYNPGNEGRDEEVEATKAAVAPY</sequence>
<proteinExistence type="predicted"/>
<dbReference type="Proteomes" id="UP000053477">
    <property type="component" value="Unassembled WGS sequence"/>
</dbReference>
<dbReference type="PROSITE" id="PS00109">
    <property type="entry name" value="PROTEIN_KINASE_TYR"/>
    <property type="match status" value="1"/>
</dbReference>
<dbReference type="InterPro" id="IPR000719">
    <property type="entry name" value="Prot_kinase_dom"/>
</dbReference>
<reference evidence="3 4" key="1">
    <citation type="submission" date="2015-04" db="EMBL/GenBank/DDBJ databases">
        <title>Complete genome sequence of Schizopora paradoxa KUC8140, a cosmopolitan wood degrader in East Asia.</title>
        <authorList>
            <consortium name="DOE Joint Genome Institute"/>
            <person name="Min B."/>
            <person name="Park H."/>
            <person name="Jang Y."/>
            <person name="Kim J.-J."/>
            <person name="Kim K.H."/>
            <person name="Pangilinan J."/>
            <person name="Lipzen A."/>
            <person name="Riley R."/>
            <person name="Grigoriev I.V."/>
            <person name="Spatafora J.W."/>
            <person name="Choi I.-G."/>
        </authorList>
    </citation>
    <scope>NUCLEOTIDE SEQUENCE [LARGE SCALE GENOMIC DNA]</scope>
    <source>
        <strain evidence="3 4">KUC8140</strain>
    </source>
</reference>
<dbReference type="GO" id="GO:0005524">
    <property type="term" value="F:ATP binding"/>
    <property type="evidence" value="ECO:0007669"/>
    <property type="project" value="InterPro"/>
</dbReference>
<dbReference type="OrthoDB" id="312874at2759"/>
<dbReference type="Pfam" id="PF17667">
    <property type="entry name" value="Pkinase_fungal"/>
    <property type="match status" value="1"/>
</dbReference>
<evidence type="ECO:0000313" key="3">
    <source>
        <dbReference type="EMBL" id="KLO10695.1"/>
    </source>
</evidence>
<dbReference type="InterPro" id="IPR008266">
    <property type="entry name" value="Tyr_kinase_AS"/>
</dbReference>
<dbReference type="Gene3D" id="1.10.510.10">
    <property type="entry name" value="Transferase(Phosphotransferase) domain 1"/>
    <property type="match status" value="1"/>
</dbReference>
<evidence type="ECO:0000313" key="4">
    <source>
        <dbReference type="Proteomes" id="UP000053477"/>
    </source>
</evidence>
<dbReference type="InterPro" id="IPR011009">
    <property type="entry name" value="Kinase-like_dom_sf"/>
</dbReference>